<evidence type="ECO:0000313" key="1">
    <source>
        <dbReference type="EMBL" id="MBC4014012.1"/>
    </source>
</evidence>
<gene>
    <name evidence="1" type="ORF">H7965_01640</name>
</gene>
<dbReference type="Proteomes" id="UP000600101">
    <property type="component" value="Unassembled WGS sequence"/>
</dbReference>
<proteinExistence type="predicted"/>
<name>A0A9X0QWS2_9PROT</name>
<sequence length="193" mass="21227">MEWHGVPPASFRLLPNGGIGVQAEAQGSFVWRRVQGMPACLGWRWRVDQGPPPTDLTQRGGDDRAISISVGFSGWPPQVTMWQRTQHAMAQAAAGSHPLPRSVLTYVWGGTGREPVPFASPYLAGLGKVRVLRPAEAPRGRWFEESVNLAADWRHAFGGEPPPLQEIVISTDVDDTRSRLDARVEAIRFGPCR</sequence>
<comment type="caution">
    <text evidence="1">The sequence shown here is derived from an EMBL/GenBank/DDBJ whole genome shotgun (WGS) entry which is preliminary data.</text>
</comment>
<protein>
    <submittedName>
        <fullName evidence="1">DUF3047 domain-containing protein</fullName>
    </submittedName>
</protein>
<dbReference type="InterPro" id="IPR021409">
    <property type="entry name" value="DUF3047"/>
</dbReference>
<organism evidence="1 2">
    <name type="scientific">Siccirubricoccus deserti</name>
    <dbReference type="NCBI Taxonomy" id="2013562"/>
    <lineage>
        <taxon>Bacteria</taxon>
        <taxon>Pseudomonadati</taxon>
        <taxon>Pseudomonadota</taxon>
        <taxon>Alphaproteobacteria</taxon>
        <taxon>Acetobacterales</taxon>
        <taxon>Roseomonadaceae</taxon>
        <taxon>Siccirubricoccus</taxon>
    </lineage>
</organism>
<dbReference type="EMBL" id="JACOMF010000001">
    <property type="protein sequence ID" value="MBC4014012.1"/>
    <property type="molecule type" value="Genomic_DNA"/>
</dbReference>
<dbReference type="RefSeq" id="WP_186768770.1">
    <property type="nucleotide sequence ID" value="NZ_JACOMF010000001.1"/>
</dbReference>
<accession>A0A9X0QWS2</accession>
<dbReference type="Pfam" id="PF11249">
    <property type="entry name" value="DUF3047"/>
    <property type="match status" value="1"/>
</dbReference>
<keyword evidence="2" id="KW-1185">Reference proteome</keyword>
<evidence type="ECO:0000313" key="2">
    <source>
        <dbReference type="Proteomes" id="UP000600101"/>
    </source>
</evidence>
<dbReference type="AlphaFoldDB" id="A0A9X0QWS2"/>
<reference evidence="1" key="1">
    <citation type="submission" date="2020-08" db="EMBL/GenBank/DDBJ databases">
        <authorList>
            <person name="Hu Y."/>
            <person name="Nguyen S.V."/>
            <person name="Li F."/>
            <person name="Fanning S."/>
        </authorList>
    </citation>
    <scope>NUCLEOTIDE SEQUENCE</scope>
    <source>
        <strain evidence="1">SYSU D8009</strain>
    </source>
</reference>